<dbReference type="CDD" id="cd03785">
    <property type="entry name" value="GT28_MurG"/>
    <property type="match status" value="1"/>
</dbReference>
<feature type="binding site" evidence="10">
    <location>
        <position position="128"/>
    </location>
    <ligand>
        <name>UDP-N-acetyl-alpha-D-glucosamine</name>
        <dbReference type="ChEBI" id="CHEBI:57705"/>
    </ligand>
</feature>
<comment type="catalytic activity">
    <reaction evidence="10">
        <text>di-trans,octa-cis-undecaprenyl diphospho-N-acetyl-alpha-D-muramoyl-L-alanyl-D-glutamyl-meso-2,6-diaminopimeloyl-D-alanyl-D-alanine + UDP-N-acetyl-alpha-D-glucosamine = di-trans,octa-cis-undecaprenyl diphospho-[N-acetyl-alpha-D-glucosaminyl-(1-&gt;4)]-N-acetyl-alpha-D-muramoyl-L-alanyl-D-glutamyl-meso-2,6-diaminopimeloyl-D-alanyl-D-alanine + UDP + H(+)</text>
        <dbReference type="Rhea" id="RHEA:31227"/>
        <dbReference type="ChEBI" id="CHEBI:15378"/>
        <dbReference type="ChEBI" id="CHEBI:57705"/>
        <dbReference type="ChEBI" id="CHEBI:58223"/>
        <dbReference type="ChEBI" id="CHEBI:61387"/>
        <dbReference type="ChEBI" id="CHEBI:61388"/>
        <dbReference type="EC" id="2.4.1.227"/>
    </reaction>
</comment>
<dbReference type="GO" id="GO:0008360">
    <property type="term" value="P:regulation of cell shape"/>
    <property type="evidence" value="ECO:0007669"/>
    <property type="project" value="UniProtKB-KW"/>
</dbReference>
<protein>
    <recommendedName>
        <fullName evidence="10">UDP-N-acetylglucosamine--N-acetylmuramyl-(pentapeptide) pyrophosphoryl-undecaprenol N-acetylglucosamine transferase</fullName>
        <ecNumber evidence="10">2.4.1.227</ecNumber>
    </recommendedName>
    <alternativeName>
        <fullName evidence="10">Undecaprenyl-PP-MurNAc-pentapeptide-UDPGlcNAc GlcNAc transferase</fullName>
    </alternativeName>
</protein>
<sequence>MGPQSGKRLLVMAGGTGGHVFPALAVARRLASEGWQVRWLGTADRMEARLVPQHGFDIDFIDIQGVRGNGLLRKLAAPVKILRSVMQARKVIQSFKPDVVLGMGGFASGPGGVAAKLCGIPLVLHEQNAIPGMTNKLLSRIASRVLCAFDGAFGTQGQTVGNPIRDELVALGAKPRQVQSDALKVLVVGGSLGAKVFNDLMPAVTARLAQEQAVTVWHQTGKNNLAAVQVAYQELGQDGGVNIAEFIDDMEAAYRWADVVLCRAGALTVSELAAVGLPSILVPYPHAVDDHQTMNARVLVDAGAAFLVPQPIASTELLADKLRLLAGDREELTRMGERARAAAVLDATERVADVCRELAK</sequence>
<dbReference type="GO" id="GO:0071555">
    <property type="term" value="P:cell wall organization"/>
    <property type="evidence" value="ECO:0007669"/>
    <property type="project" value="UniProtKB-KW"/>
</dbReference>
<keyword evidence="9 10" id="KW-0961">Cell wall biogenesis/degradation</keyword>
<evidence type="ECO:0000256" key="4">
    <source>
        <dbReference type="ARBA" id="ARBA00022679"/>
    </source>
</evidence>
<dbReference type="PANTHER" id="PTHR21015">
    <property type="entry name" value="UDP-N-ACETYLGLUCOSAMINE--N-ACETYLMURAMYL-(PENTAPEPTIDE) PYROPHOSPHORYL-UNDECAPRENOL N-ACETYLGLUCOSAMINE TRANSFERASE 1"/>
    <property type="match status" value="1"/>
</dbReference>
<evidence type="ECO:0000256" key="6">
    <source>
        <dbReference type="ARBA" id="ARBA00022984"/>
    </source>
</evidence>
<evidence type="ECO:0000313" key="13">
    <source>
        <dbReference type="EMBL" id="MCH4296382.1"/>
    </source>
</evidence>
<evidence type="ECO:0000256" key="1">
    <source>
        <dbReference type="ARBA" id="ARBA00022475"/>
    </source>
</evidence>
<gene>
    <name evidence="10 13" type="primary">murG</name>
    <name evidence="13" type="ORF">MJ923_18880</name>
</gene>
<keyword evidence="6 10" id="KW-0573">Peptidoglycan synthesis</keyword>
<keyword evidence="2 10" id="KW-0132">Cell division</keyword>
<evidence type="ECO:0000256" key="5">
    <source>
        <dbReference type="ARBA" id="ARBA00022960"/>
    </source>
</evidence>
<organism evidence="13 14">
    <name type="scientific">Shewanella zhuhaiensis</name>
    <dbReference type="NCBI Taxonomy" id="2919576"/>
    <lineage>
        <taxon>Bacteria</taxon>
        <taxon>Pseudomonadati</taxon>
        <taxon>Pseudomonadota</taxon>
        <taxon>Gammaproteobacteria</taxon>
        <taxon>Alteromonadales</taxon>
        <taxon>Shewanellaceae</taxon>
        <taxon>Shewanella</taxon>
    </lineage>
</organism>
<keyword evidence="7 10" id="KW-0472">Membrane</keyword>
<dbReference type="RefSeq" id="WP_240592431.1">
    <property type="nucleotide sequence ID" value="NZ_JAKUDL010000009.1"/>
</dbReference>
<feature type="binding site" evidence="10">
    <location>
        <position position="191"/>
    </location>
    <ligand>
        <name>UDP-N-acetyl-alpha-D-glucosamine</name>
        <dbReference type="ChEBI" id="CHEBI:57705"/>
    </ligand>
</feature>
<comment type="pathway">
    <text evidence="10">Cell wall biogenesis; peptidoglycan biosynthesis.</text>
</comment>
<feature type="binding site" evidence="10">
    <location>
        <begin position="266"/>
        <end position="271"/>
    </location>
    <ligand>
        <name>UDP-N-acetyl-alpha-D-glucosamine</name>
        <dbReference type="ChEBI" id="CHEBI:57705"/>
    </ligand>
</feature>
<dbReference type="AlphaFoldDB" id="A0AAJ1BKJ5"/>
<dbReference type="Gene3D" id="3.40.50.2000">
    <property type="entry name" value="Glycogen Phosphorylase B"/>
    <property type="match status" value="2"/>
</dbReference>
<proteinExistence type="inferred from homology"/>
<evidence type="ECO:0000256" key="10">
    <source>
        <dbReference type="HAMAP-Rule" id="MF_00033"/>
    </source>
</evidence>
<dbReference type="InterPro" id="IPR007235">
    <property type="entry name" value="Glyco_trans_28_C"/>
</dbReference>
<feature type="binding site" evidence="10">
    <location>
        <position position="292"/>
    </location>
    <ligand>
        <name>UDP-N-acetyl-alpha-D-glucosamine</name>
        <dbReference type="ChEBI" id="CHEBI:57705"/>
    </ligand>
</feature>
<dbReference type="InterPro" id="IPR004276">
    <property type="entry name" value="GlycoTrans_28_N"/>
</dbReference>
<dbReference type="PANTHER" id="PTHR21015:SF22">
    <property type="entry name" value="GLYCOSYLTRANSFERASE"/>
    <property type="match status" value="1"/>
</dbReference>
<dbReference type="SUPFAM" id="SSF53756">
    <property type="entry name" value="UDP-Glycosyltransferase/glycogen phosphorylase"/>
    <property type="match status" value="1"/>
</dbReference>
<dbReference type="GO" id="GO:0051301">
    <property type="term" value="P:cell division"/>
    <property type="evidence" value="ECO:0007669"/>
    <property type="project" value="UniProtKB-KW"/>
</dbReference>
<keyword evidence="14" id="KW-1185">Reference proteome</keyword>
<evidence type="ECO:0000256" key="7">
    <source>
        <dbReference type="ARBA" id="ARBA00023136"/>
    </source>
</evidence>
<evidence type="ECO:0000256" key="9">
    <source>
        <dbReference type="ARBA" id="ARBA00023316"/>
    </source>
</evidence>
<keyword evidence="5 10" id="KW-0133">Cell shape</keyword>
<dbReference type="EMBL" id="JAKUDL010000009">
    <property type="protein sequence ID" value="MCH4296382.1"/>
    <property type="molecule type" value="Genomic_DNA"/>
</dbReference>
<dbReference type="Proteomes" id="UP001297581">
    <property type="component" value="Unassembled WGS sequence"/>
</dbReference>
<feature type="domain" description="Glycosyltransferase family 28 N-terminal" evidence="11">
    <location>
        <begin position="10"/>
        <end position="146"/>
    </location>
</feature>
<keyword evidence="4 10" id="KW-0808">Transferase</keyword>
<comment type="subcellular location">
    <subcellularLocation>
        <location evidence="10">Cell membrane</location>
        <topology evidence="10">Peripheral membrane protein</topology>
        <orientation evidence="10">Cytoplasmic side</orientation>
    </subcellularLocation>
</comment>
<evidence type="ECO:0000259" key="11">
    <source>
        <dbReference type="Pfam" id="PF03033"/>
    </source>
</evidence>
<evidence type="ECO:0000256" key="3">
    <source>
        <dbReference type="ARBA" id="ARBA00022676"/>
    </source>
</evidence>
<dbReference type="GO" id="GO:0009252">
    <property type="term" value="P:peptidoglycan biosynthetic process"/>
    <property type="evidence" value="ECO:0007669"/>
    <property type="project" value="UniProtKB-UniRule"/>
</dbReference>
<feature type="binding site" evidence="10">
    <location>
        <position position="165"/>
    </location>
    <ligand>
        <name>UDP-N-acetyl-alpha-D-glucosamine</name>
        <dbReference type="ChEBI" id="CHEBI:57705"/>
    </ligand>
</feature>
<dbReference type="EC" id="2.4.1.227" evidence="10"/>
<dbReference type="NCBIfam" id="TIGR01133">
    <property type="entry name" value="murG"/>
    <property type="match status" value="1"/>
</dbReference>
<reference evidence="13 14" key="1">
    <citation type="submission" date="2022-02" db="EMBL/GenBank/DDBJ databases">
        <title>The genome sequence of Shewanella sp. 3B26.</title>
        <authorList>
            <person name="Du J."/>
        </authorList>
    </citation>
    <scope>NUCLEOTIDE SEQUENCE [LARGE SCALE GENOMIC DNA]</scope>
    <source>
        <strain evidence="13 14">3B26</strain>
    </source>
</reference>
<dbReference type="Pfam" id="PF04101">
    <property type="entry name" value="Glyco_tran_28_C"/>
    <property type="match status" value="1"/>
</dbReference>
<keyword evidence="3 10" id="KW-0328">Glycosyltransferase</keyword>
<name>A0AAJ1BKJ5_9GAMM</name>
<dbReference type="InterPro" id="IPR006009">
    <property type="entry name" value="GlcNAc_MurG"/>
</dbReference>
<comment type="similarity">
    <text evidence="10">Belongs to the glycosyltransferase 28 family. MurG subfamily.</text>
</comment>
<feature type="binding site" evidence="10">
    <location>
        <position position="247"/>
    </location>
    <ligand>
        <name>UDP-N-acetyl-alpha-D-glucosamine</name>
        <dbReference type="ChEBI" id="CHEBI:57705"/>
    </ligand>
</feature>
<dbReference type="GO" id="GO:0050511">
    <property type="term" value="F:undecaprenyldiphospho-muramoylpentapeptide beta-N-acetylglucosaminyltransferase activity"/>
    <property type="evidence" value="ECO:0007669"/>
    <property type="project" value="UniProtKB-UniRule"/>
</dbReference>
<comment type="function">
    <text evidence="10">Cell wall formation. Catalyzes the transfer of a GlcNAc subunit on undecaprenyl-pyrophosphoryl-MurNAc-pentapeptide (lipid intermediate I) to form undecaprenyl-pyrophosphoryl-MurNAc-(pentapeptide)GlcNAc (lipid intermediate II).</text>
</comment>
<dbReference type="HAMAP" id="MF_00033">
    <property type="entry name" value="MurG"/>
    <property type="match status" value="1"/>
</dbReference>
<dbReference type="Pfam" id="PF03033">
    <property type="entry name" value="Glyco_transf_28"/>
    <property type="match status" value="1"/>
</dbReference>
<dbReference type="GO" id="GO:0005975">
    <property type="term" value="P:carbohydrate metabolic process"/>
    <property type="evidence" value="ECO:0007669"/>
    <property type="project" value="InterPro"/>
</dbReference>
<comment type="caution">
    <text evidence="13">The sequence shown here is derived from an EMBL/GenBank/DDBJ whole genome shotgun (WGS) entry which is preliminary data.</text>
</comment>
<feature type="domain" description="Glycosyl transferase family 28 C-terminal" evidence="12">
    <location>
        <begin position="185"/>
        <end position="350"/>
    </location>
</feature>
<evidence type="ECO:0000313" key="14">
    <source>
        <dbReference type="Proteomes" id="UP001297581"/>
    </source>
</evidence>
<accession>A0AAJ1BKJ5</accession>
<evidence type="ECO:0000256" key="2">
    <source>
        <dbReference type="ARBA" id="ARBA00022618"/>
    </source>
</evidence>
<evidence type="ECO:0000256" key="8">
    <source>
        <dbReference type="ARBA" id="ARBA00023306"/>
    </source>
</evidence>
<keyword evidence="8 10" id="KW-0131">Cell cycle</keyword>
<dbReference type="GO" id="GO:0005886">
    <property type="term" value="C:plasma membrane"/>
    <property type="evidence" value="ECO:0007669"/>
    <property type="project" value="UniProtKB-SubCell"/>
</dbReference>
<keyword evidence="1 10" id="KW-1003">Cell membrane</keyword>
<evidence type="ECO:0000259" key="12">
    <source>
        <dbReference type="Pfam" id="PF04101"/>
    </source>
</evidence>
<feature type="binding site" evidence="10">
    <location>
        <begin position="16"/>
        <end position="18"/>
    </location>
    <ligand>
        <name>UDP-N-acetyl-alpha-D-glucosamine</name>
        <dbReference type="ChEBI" id="CHEBI:57705"/>
    </ligand>
</feature>